<dbReference type="AlphaFoldDB" id="A0A8S1JN28"/>
<protein>
    <submittedName>
        <fullName evidence="2">Uncharacterized protein</fullName>
    </submittedName>
</protein>
<keyword evidence="1" id="KW-0472">Membrane</keyword>
<keyword evidence="1" id="KW-0812">Transmembrane</keyword>
<keyword evidence="3" id="KW-1185">Reference proteome</keyword>
<feature type="transmembrane region" description="Helical" evidence="1">
    <location>
        <begin position="257"/>
        <end position="283"/>
    </location>
</feature>
<sequence length="296" mass="34537">MIIEENSLAEELKGVSRYEKVAYISIFIIGLLIIKTDDAYITCQTSDEFQGIIWEMGLIPLAFIGDVTKNLNINIFIVGLVQFLACQLRLQFTMIYLLYKILGQGKMIYSLLYLIPLITNIILPHQKVLFGFTQFVLVLLIIMLNKTLMHEKQHKPKINFKYYVSRLIACIILMQKLDMVNSNFYENQVIFMILSLPFVKILINRVPDIVFAIIFLIYFYLSHNNLFLQNILQGLLICFVILKLLPTIMDQKFSMTISLLLPIIILQFPLPEYFFVLLIFLMISEPPQNLYEQIEL</sequence>
<evidence type="ECO:0000313" key="2">
    <source>
        <dbReference type="EMBL" id="CAD8043723.1"/>
    </source>
</evidence>
<accession>A0A8S1JN28</accession>
<feature type="transmembrane region" description="Helical" evidence="1">
    <location>
        <begin position="21"/>
        <end position="41"/>
    </location>
</feature>
<keyword evidence="1" id="KW-1133">Transmembrane helix</keyword>
<feature type="transmembrane region" description="Helical" evidence="1">
    <location>
        <begin position="202"/>
        <end position="221"/>
    </location>
</feature>
<dbReference type="Proteomes" id="UP000688137">
    <property type="component" value="Unassembled WGS sequence"/>
</dbReference>
<feature type="transmembrane region" description="Helical" evidence="1">
    <location>
        <begin position="227"/>
        <end position="245"/>
    </location>
</feature>
<proteinExistence type="predicted"/>
<evidence type="ECO:0000256" key="1">
    <source>
        <dbReference type="SAM" id="Phobius"/>
    </source>
</evidence>
<evidence type="ECO:0000313" key="3">
    <source>
        <dbReference type="Proteomes" id="UP000688137"/>
    </source>
</evidence>
<dbReference type="EMBL" id="CAJJDM010000002">
    <property type="protein sequence ID" value="CAD8043723.1"/>
    <property type="molecule type" value="Genomic_DNA"/>
</dbReference>
<organism evidence="2 3">
    <name type="scientific">Paramecium primaurelia</name>
    <dbReference type="NCBI Taxonomy" id="5886"/>
    <lineage>
        <taxon>Eukaryota</taxon>
        <taxon>Sar</taxon>
        <taxon>Alveolata</taxon>
        <taxon>Ciliophora</taxon>
        <taxon>Intramacronucleata</taxon>
        <taxon>Oligohymenophorea</taxon>
        <taxon>Peniculida</taxon>
        <taxon>Parameciidae</taxon>
        <taxon>Paramecium</taxon>
    </lineage>
</organism>
<dbReference type="OMA" id="ICFVILK"/>
<name>A0A8S1JN28_PARPR</name>
<gene>
    <name evidence="2" type="ORF">PPRIM_AZ9-3.1.T0050377</name>
</gene>
<feature type="transmembrane region" description="Helical" evidence="1">
    <location>
        <begin position="129"/>
        <end position="148"/>
    </location>
</feature>
<comment type="caution">
    <text evidence="2">The sequence shown here is derived from an EMBL/GenBank/DDBJ whole genome shotgun (WGS) entry which is preliminary data.</text>
</comment>
<reference evidence="2" key="1">
    <citation type="submission" date="2021-01" db="EMBL/GenBank/DDBJ databases">
        <authorList>
            <consortium name="Genoscope - CEA"/>
            <person name="William W."/>
        </authorList>
    </citation>
    <scope>NUCLEOTIDE SEQUENCE</scope>
</reference>
<feature type="transmembrane region" description="Helical" evidence="1">
    <location>
        <begin position="106"/>
        <end position="123"/>
    </location>
</feature>